<evidence type="ECO:0000313" key="2">
    <source>
        <dbReference type="EMBL" id="VXC15628.1"/>
    </source>
</evidence>
<reference evidence="2 3" key="1">
    <citation type="submission" date="2019-10" db="EMBL/GenBank/DDBJ databases">
        <authorList>
            <person name="Karimi E."/>
        </authorList>
    </citation>
    <scope>NUCLEOTIDE SEQUENCE [LARGE SCALE GENOMIC DNA]</scope>
    <source>
        <strain evidence="2">Maribacter sp. 151</strain>
    </source>
</reference>
<dbReference type="AlphaFoldDB" id="A0A653W9N2"/>
<dbReference type="RefSeq" id="WP_159303852.1">
    <property type="nucleotide sequence ID" value="NZ_LR733271.1"/>
</dbReference>
<dbReference type="Proteomes" id="UP000430202">
    <property type="component" value="Unassembled WGS sequence"/>
</dbReference>
<feature type="domain" description="Protein NO VEIN C-terminal" evidence="1">
    <location>
        <begin position="279"/>
        <end position="369"/>
    </location>
</feature>
<sequence length="397" mass="46114">MNQKILSKYIAAYKEHFSVISEKEIYKWKVVAHFQKHWDINATDFHAMLKESIKTTSNLLASGNYLARRMIRTCAAQDPERVRNAFKKAYDLEIPLADRYEEFKATMVDIVSTIPDAQNHYQDHRAFAVYLALRYPEKFYLYKYGMYNQAYQLFEFPLKAKKGAVSNIEKFYSLCEWIKPFLLKDDELIRLHHKRLDKDTYQDPAYNLLTQDFIYACANYEWLNVNNTDTTAISTPIQIEELNLADFQSAALAVNLSGRSGIDYSSRNERNLKIGTAAELFVLQLEQAKWQGSKKKNKIAHTSIEQGDGVGYDITSIDENGNEIFIEVKATSGSFKTPFYITKNEMHCSIQNKKKYRLYRVYNFNSTTQTGDIKIFKGSLESICNEPVSYMINLKER</sequence>
<proteinExistence type="predicted"/>
<evidence type="ECO:0000259" key="1">
    <source>
        <dbReference type="Pfam" id="PF13020"/>
    </source>
</evidence>
<dbReference type="InterPro" id="IPR024975">
    <property type="entry name" value="NOV_C"/>
</dbReference>
<evidence type="ECO:0000313" key="3">
    <source>
        <dbReference type="Proteomes" id="UP000430202"/>
    </source>
</evidence>
<accession>A0A653W9N2</accession>
<name>A0A653W9N2_9FLAO</name>
<dbReference type="EMBL" id="CABWLR010000006">
    <property type="protein sequence ID" value="VXC15628.1"/>
    <property type="molecule type" value="Genomic_DNA"/>
</dbReference>
<organism evidence="2 3">
    <name type="scientific">Maribacter litoralis</name>
    <dbReference type="NCBI Taxonomy" id="2059726"/>
    <lineage>
        <taxon>Bacteria</taxon>
        <taxon>Pseudomonadati</taxon>
        <taxon>Bacteroidota</taxon>
        <taxon>Flavobacteriia</taxon>
        <taxon>Flavobacteriales</taxon>
        <taxon>Flavobacteriaceae</taxon>
        <taxon>Maribacter</taxon>
    </lineage>
</organism>
<gene>
    <name evidence="2" type="ORF">MARI151_60189</name>
</gene>
<protein>
    <recommendedName>
        <fullName evidence="1">Protein NO VEIN C-terminal domain-containing protein</fullName>
    </recommendedName>
</protein>
<keyword evidence="3" id="KW-1185">Reference proteome</keyword>
<dbReference type="Pfam" id="PF13020">
    <property type="entry name" value="NOV_C"/>
    <property type="match status" value="1"/>
</dbReference>